<reference evidence="3 4" key="1">
    <citation type="submission" date="2019-10" db="EMBL/GenBank/DDBJ databases">
        <authorList>
            <person name="Palmer J.M."/>
        </authorList>
    </citation>
    <scope>NUCLEOTIDE SEQUENCE [LARGE SCALE GENOMIC DNA]</scope>
    <source>
        <strain evidence="3 4">TWF696</strain>
    </source>
</reference>
<comment type="caution">
    <text evidence="3">The sequence shown here is derived from an EMBL/GenBank/DDBJ whole genome shotgun (WGS) entry which is preliminary data.</text>
</comment>
<keyword evidence="1" id="KW-0472">Membrane</keyword>
<organism evidence="3 4">
    <name type="scientific">Orbilia brochopaga</name>
    <dbReference type="NCBI Taxonomy" id="3140254"/>
    <lineage>
        <taxon>Eukaryota</taxon>
        <taxon>Fungi</taxon>
        <taxon>Dikarya</taxon>
        <taxon>Ascomycota</taxon>
        <taxon>Pezizomycotina</taxon>
        <taxon>Orbiliomycetes</taxon>
        <taxon>Orbiliales</taxon>
        <taxon>Orbiliaceae</taxon>
        <taxon>Orbilia</taxon>
    </lineage>
</organism>
<evidence type="ECO:0000313" key="3">
    <source>
        <dbReference type="EMBL" id="KAK6340992.1"/>
    </source>
</evidence>
<dbReference type="Proteomes" id="UP001375240">
    <property type="component" value="Unassembled WGS sequence"/>
</dbReference>
<evidence type="ECO:0000256" key="1">
    <source>
        <dbReference type="SAM" id="Phobius"/>
    </source>
</evidence>
<dbReference type="GO" id="GO:0006506">
    <property type="term" value="P:GPI anchor biosynthetic process"/>
    <property type="evidence" value="ECO:0007669"/>
    <property type="project" value="TreeGrafter"/>
</dbReference>
<proteinExistence type="predicted"/>
<feature type="transmembrane region" description="Helical" evidence="1">
    <location>
        <begin position="183"/>
        <end position="205"/>
    </location>
</feature>
<dbReference type="Pfam" id="PF10333">
    <property type="entry name" value="Pga1"/>
    <property type="match status" value="1"/>
</dbReference>
<protein>
    <submittedName>
        <fullName evidence="3">Uncharacterized protein</fullName>
    </submittedName>
</protein>
<dbReference type="GO" id="GO:0000030">
    <property type="term" value="F:mannosyltransferase activity"/>
    <property type="evidence" value="ECO:0007669"/>
    <property type="project" value="TreeGrafter"/>
</dbReference>
<dbReference type="GO" id="GO:0031501">
    <property type="term" value="C:mannosyltransferase complex"/>
    <property type="evidence" value="ECO:0007669"/>
    <property type="project" value="TreeGrafter"/>
</dbReference>
<dbReference type="EMBL" id="JAVHNQ010000008">
    <property type="protein sequence ID" value="KAK6340992.1"/>
    <property type="molecule type" value="Genomic_DNA"/>
</dbReference>
<feature type="signal peptide" evidence="2">
    <location>
        <begin position="1"/>
        <end position="31"/>
    </location>
</feature>
<feature type="chain" id="PRO_5043799201" evidence="2">
    <location>
        <begin position="32"/>
        <end position="219"/>
    </location>
</feature>
<dbReference type="InterPro" id="IPR019433">
    <property type="entry name" value="GPI_ManTrfase_II_coact_Pga1"/>
</dbReference>
<dbReference type="PANTHER" id="PTHR28022:SF1">
    <property type="entry name" value="GPI MANNOSYLTRANSFERASE 2 SUBUNIT PGA1"/>
    <property type="match status" value="1"/>
</dbReference>
<keyword evidence="1" id="KW-0812">Transmembrane</keyword>
<accession>A0AAV9UH11</accession>
<dbReference type="GO" id="GO:0005789">
    <property type="term" value="C:endoplasmic reticulum membrane"/>
    <property type="evidence" value="ECO:0007669"/>
    <property type="project" value="TreeGrafter"/>
</dbReference>
<keyword evidence="4" id="KW-1185">Reference proteome</keyword>
<keyword evidence="2" id="KW-0732">Signal</keyword>
<name>A0AAV9UH11_9PEZI</name>
<evidence type="ECO:0000313" key="4">
    <source>
        <dbReference type="Proteomes" id="UP001375240"/>
    </source>
</evidence>
<gene>
    <name evidence="3" type="ORF">TWF696_009304</name>
</gene>
<dbReference type="PANTHER" id="PTHR28022">
    <property type="entry name" value="GPI MANNOSYLTRANSFERASE 2 SUBUNIT PGA1"/>
    <property type="match status" value="1"/>
</dbReference>
<evidence type="ECO:0000256" key="2">
    <source>
        <dbReference type="SAM" id="SignalP"/>
    </source>
</evidence>
<keyword evidence="1" id="KW-1133">Transmembrane helix</keyword>
<sequence>MLPCRSIDTMRAILHASLLLVLCCWCSLARANTEKVIFTAPDASIRDVVDALDTSTINAIGELSAARESERLRLRVELPRAFPTSEAPRGVDSWVHLRNLKPGARYEARVCWAATAPSDFWLSVHPHSNGERVPGSHLYLKISAIASYYTTNATLMTHPEPVLVDIILDEFLLGVLPRSLLNVGLFIAFMAVVSWYVGIWMLNWIGAVAQREMKKQKAA</sequence>
<dbReference type="AlphaFoldDB" id="A0AAV9UH11"/>